<evidence type="ECO:0000313" key="4">
    <source>
        <dbReference type="Proteomes" id="UP000323439"/>
    </source>
</evidence>
<dbReference type="Pfam" id="PF01844">
    <property type="entry name" value="HNH"/>
    <property type="match status" value="1"/>
</dbReference>
<feature type="coiled-coil region" evidence="1">
    <location>
        <begin position="106"/>
        <end position="177"/>
    </location>
</feature>
<dbReference type="InterPro" id="IPR002711">
    <property type="entry name" value="HNH"/>
</dbReference>
<keyword evidence="3" id="KW-0255">Endonuclease</keyword>
<dbReference type="OrthoDB" id="70352at2157"/>
<name>A0A1G5WGQ6_9EURY</name>
<keyword evidence="3" id="KW-0378">Hydrolase</keyword>
<dbReference type="GO" id="GO:0008270">
    <property type="term" value="F:zinc ion binding"/>
    <property type="evidence" value="ECO:0007669"/>
    <property type="project" value="InterPro"/>
</dbReference>
<dbReference type="EMBL" id="FMXB01000010">
    <property type="protein sequence ID" value="SDA57389.1"/>
    <property type="molecule type" value="Genomic_DNA"/>
</dbReference>
<dbReference type="InterPro" id="IPR052892">
    <property type="entry name" value="NA-targeting_endonuclease"/>
</dbReference>
<dbReference type="PANTHER" id="PTHR33877:SF2">
    <property type="entry name" value="OS07G0170200 PROTEIN"/>
    <property type="match status" value="1"/>
</dbReference>
<keyword evidence="3" id="KW-0540">Nuclease</keyword>
<gene>
    <name evidence="3" type="ORF">SAMN02910315_01408</name>
</gene>
<dbReference type="Gene3D" id="1.10.30.50">
    <property type="match status" value="1"/>
</dbReference>
<reference evidence="3 4" key="1">
    <citation type="submission" date="2016-10" db="EMBL/GenBank/DDBJ databases">
        <authorList>
            <person name="Varghese N."/>
            <person name="Submissions S."/>
        </authorList>
    </citation>
    <scope>NUCLEOTIDE SEQUENCE [LARGE SCALE GENOMIC DNA]</scope>
    <source>
        <strain evidence="3 4">DSM 16643</strain>
    </source>
</reference>
<organism evidence="3 4">
    <name type="scientific">Methanobrevibacter millerae</name>
    <dbReference type="NCBI Taxonomy" id="230361"/>
    <lineage>
        <taxon>Archaea</taxon>
        <taxon>Methanobacteriati</taxon>
        <taxon>Methanobacteriota</taxon>
        <taxon>Methanomada group</taxon>
        <taxon>Methanobacteria</taxon>
        <taxon>Methanobacteriales</taxon>
        <taxon>Methanobacteriaceae</taxon>
        <taxon>Methanobrevibacter</taxon>
    </lineage>
</organism>
<dbReference type="AlphaFoldDB" id="A0A1G5WGQ6"/>
<sequence length="563" mass="66765">MEKYCKSCGAVFNDLKFKICPHCGEKLDTRFGRQPIPRKLRHEVFMRDGYRCRECGASKEETSLEIDHIVPVARGGTNDIDNLQTLCRECNRMKHTDTWVGGETDLDSLKRQLSQLNNLLHDKEETLNQATTEEEEIIIKYDIIKLNEKIQDVEEKIQQEETKIKDNIIKKKEAETNDLTYKWLYTSVSDEKLSLLCDLLMVNNPVKMNALTSQFFLNTSFSNYGHISSWYKNPDEKYDCLTYYIVNPFKKRYGFINYVIDINFERKGLLFVNSEEILNEFSGKKDGHIETGMNGEYFKDIFTFEFAFNFKFLIELGEDRFLLEKEKYLHYLSEYFSLDELKQSLKEIDEFMDKFNKLGDLKDIFLYNSENNLNNSKLRLLYSELNISGYQLPFYKIKYILDNYSKEEIEAKLNYIDHIFDVSENPIKIGIKDENILSFLFKELCIDDSFPSYSKFKILLENYSEEEIKNTISYIEDIFEIIKYEINNEPNSDKSLNDIKYINERFISIKNEILELSDIKNKLLNKNVDYDFLSFFIDYDEKSDMINYLLLNYSIETINKMID</sequence>
<dbReference type="Proteomes" id="UP000323439">
    <property type="component" value="Unassembled WGS sequence"/>
</dbReference>
<keyword evidence="1" id="KW-0175">Coiled coil</keyword>
<dbReference type="SMART" id="SM00507">
    <property type="entry name" value="HNHc"/>
    <property type="match status" value="1"/>
</dbReference>
<dbReference type="RefSeq" id="WP_149731955.1">
    <property type="nucleotide sequence ID" value="NZ_FMXB01000010.1"/>
</dbReference>
<dbReference type="PANTHER" id="PTHR33877">
    <property type="entry name" value="SLL1193 PROTEIN"/>
    <property type="match status" value="1"/>
</dbReference>
<feature type="domain" description="HNH nuclease" evidence="2">
    <location>
        <begin position="39"/>
        <end position="92"/>
    </location>
</feature>
<evidence type="ECO:0000256" key="1">
    <source>
        <dbReference type="SAM" id="Coils"/>
    </source>
</evidence>
<dbReference type="GO" id="GO:0003676">
    <property type="term" value="F:nucleic acid binding"/>
    <property type="evidence" value="ECO:0007669"/>
    <property type="project" value="InterPro"/>
</dbReference>
<dbReference type="CDD" id="cd00085">
    <property type="entry name" value="HNHc"/>
    <property type="match status" value="1"/>
</dbReference>
<protein>
    <submittedName>
        <fullName evidence="3">HNH endonuclease</fullName>
    </submittedName>
</protein>
<evidence type="ECO:0000259" key="2">
    <source>
        <dbReference type="SMART" id="SM00507"/>
    </source>
</evidence>
<dbReference type="GO" id="GO:0004519">
    <property type="term" value="F:endonuclease activity"/>
    <property type="evidence" value="ECO:0007669"/>
    <property type="project" value="UniProtKB-KW"/>
</dbReference>
<dbReference type="InterPro" id="IPR003615">
    <property type="entry name" value="HNH_nuc"/>
</dbReference>
<evidence type="ECO:0000313" key="3">
    <source>
        <dbReference type="EMBL" id="SDA57389.1"/>
    </source>
</evidence>
<accession>A0A1G5WGQ6</accession>
<keyword evidence="4" id="KW-1185">Reference proteome</keyword>
<proteinExistence type="predicted"/>